<sequence length="83" mass="9755">MDGIIIVEMVIDDVYITSNSDSECFFNKCIDSSNCFFNKESPIEHCNINYKYFVIYEHSYLHGGKNIMDNNVIRNNECSNDYY</sequence>
<accession>A0A1Y1XFJ7</accession>
<dbReference type="AlphaFoldDB" id="A0A1Y1XFJ7"/>
<reference evidence="1 2" key="2">
    <citation type="submission" date="2016-08" db="EMBL/GenBank/DDBJ databases">
        <title>Pervasive Adenine N6-methylation of Active Genes in Fungi.</title>
        <authorList>
            <consortium name="DOE Joint Genome Institute"/>
            <person name="Mondo S.J."/>
            <person name="Dannebaum R.O."/>
            <person name="Kuo R.C."/>
            <person name="Labutti K."/>
            <person name="Haridas S."/>
            <person name="Kuo A."/>
            <person name="Salamov A."/>
            <person name="Ahrendt S.R."/>
            <person name="Lipzen A."/>
            <person name="Sullivan W."/>
            <person name="Andreopoulos W.B."/>
            <person name="Clum A."/>
            <person name="Lindquist E."/>
            <person name="Daum C."/>
            <person name="Ramamoorthy G.K."/>
            <person name="Gryganskyi A."/>
            <person name="Culley D."/>
            <person name="Magnuson J.K."/>
            <person name="James T.Y."/>
            <person name="O'Malley M.A."/>
            <person name="Stajich J.E."/>
            <person name="Spatafora J.W."/>
            <person name="Visel A."/>
            <person name="Grigoriev I.V."/>
        </authorList>
    </citation>
    <scope>NUCLEOTIDE SEQUENCE [LARGE SCALE GENOMIC DNA]</scope>
    <source>
        <strain evidence="1 2">S4</strain>
    </source>
</reference>
<protein>
    <submittedName>
        <fullName evidence="1">Uncharacterized protein</fullName>
    </submittedName>
</protein>
<proteinExistence type="predicted"/>
<evidence type="ECO:0000313" key="1">
    <source>
        <dbReference type="EMBL" id="ORX84530.1"/>
    </source>
</evidence>
<comment type="caution">
    <text evidence="1">The sequence shown here is derived from an EMBL/GenBank/DDBJ whole genome shotgun (WGS) entry which is preliminary data.</text>
</comment>
<evidence type="ECO:0000313" key="2">
    <source>
        <dbReference type="Proteomes" id="UP000193944"/>
    </source>
</evidence>
<keyword evidence="2" id="KW-1185">Reference proteome</keyword>
<dbReference type="EMBL" id="MCFG01000050">
    <property type="protein sequence ID" value="ORX84530.1"/>
    <property type="molecule type" value="Genomic_DNA"/>
</dbReference>
<reference evidence="1 2" key="1">
    <citation type="submission" date="2016-08" db="EMBL/GenBank/DDBJ databases">
        <title>A Parts List for Fungal Cellulosomes Revealed by Comparative Genomics.</title>
        <authorList>
            <consortium name="DOE Joint Genome Institute"/>
            <person name="Haitjema C.H."/>
            <person name="Gilmore S.P."/>
            <person name="Henske J.K."/>
            <person name="Solomon K.V."/>
            <person name="De Groot R."/>
            <person name="Kuo A."/>
            <person name="Mondo S.J."/>
            <person name="Salamov A.A."/>
            <person name="Labutti K."/>
            <person name="Zhao Z."/>
            <person name="Chiniquy J."/>
            <person name="Barry K."/>
            <person name="Brewer H.M."/>
            <person name="Purvine S.O."/>
            <person name="Wright A.T."/>
            <person name="Boxma B."/>
            <person name="Van Alen T."/>
            <person name="Hackstein J.H."/>
            <person name="Baker S.E."/>
            <person name="Grigoriev I.V."/>
            <person name="O'Malley M.A."/>
        </authorList>
    </citation>
    <scope>NUCLEOTIDE SEQUENCE [LARGE SCALE GENOMIC DNA]</scope>
    <source>
        <strain evidence="1 2">S4</strain>
    </source>
</reference>
<name>A0A1Y1XFJ7_9FUNG</name>
<organism evidence="1 2">
    <name type="scientific">Anaeromyces robustus</name>
    <dbReference type="NCBI Taxonomy" id="1754192"/>
    <lineage>
        <taxon>Eukaryota</taxon>
        <taxon>Fungi</taxon>
        <taxon>Fungi incertae sedis</taxon>
        <taxon>Chytridiomycota</taxon>
        <taxon>Chytridiomycota incertae sedis</taxon>
        <taxon>Neocallimastigomycetes</taxon>
        <taxon>Neocallimastigales</taxon>
        <taxon>Neocallimastigaceae</taxon>
        <taxon>Anaeromyces</taxon>
    </lineage>
</organism>
<gene>
    <name evidence="1" type="ORF">BCR32DRAFT_277028</name>
</gene>
<dbReference type="Proteomes" id="UP000193944">
    <property type="component" value="Unassembled WGS sequence"/>
</dbReference>